<accession>A0A1Q3EJE0</accession>
<comment type="caution">
    <text evidence="1">The sequence shown here is derived from an EMBL/GenBank/DDBJ whole genome shotgun (WGS) entry which is preliminary data.</text>
</comment>
<gene>
    <name evidence="1" type="ORF">LENED_009304</name>
</gene>
<dbReference type="AlphaFoldDB" id="A0A1Q3EJE0"/>
<evidence type="ECO:0000313" key="2">
    <source>
        <dbReference type="Proteomes" id="UP000188533"/>
    </source>
</evidence>
<reference evidence="1 2" key="2">
    <citation type="submission" date="2017-02" db="EMBL/GenBank/DDBJ databases">
        <title>A genome survey and senescence transcriptome analysis in Lentinula edodes.</title>
        <authorList>
            <person name="Sakamoto Y."/>
            <person name="Nakade K."/>
            <person name="Sato S."/>
            <person name="Yoshida Y."/>
            <person name="Miyazaki K."/>
            <person name="Natsume S."/>
            <person name="Konno N."/>
        </authorList>
    </citation>
    <scope>NUCLEOTIDE SEQUENCE [LARGE SCALE GENOMIC DNA]</scope>
    <source>
        <strain evidence="1 2">NBRC 111202</strain>
    </source>
</reference>
<reference evidence="1 2" key="1">
    <citation type="submission" date="2016-08" db="EMBL/GenBank/DDBJ databases">
        <authorList>
            <consortium name="Lentinula edodes genome sequencing consortium"/>
            <person name="Sakamoto Y."/>
            <person name="Nakade K."/>
            <person name="Sato S."/>
            <person name="Yoshida Y."/>
            <person name="Miyazaki K."/>
            <person name="Natsume S."/>
            <person name="Konno N."/>
        </authorList>
    </citation>
    <scope>NUCLEOTIDE SEQUENCE [LARGE SCALE GENOMIC DNA]</scope>
    <source>
        <strain evidence="1 2">NBRC 111202</strain>
    </source>
</reference>
<organism evidence="1 2">
    <name type="scientific">Lentinula edodes</name>
    <name type="common">Shiitake mushroom</name>
    <name type="synonym">Lentinus edodes</name>
    <dbReference type="NCBI Taxonomy" id="5353"/>
    <lineage>
        <taxon>Eukaryota</taxon>
        <taxon>Fungi</taxon>
        <taxon>Dikarya</taxon>
        <taxon>Basidiomycota</taxon>
        <taxon>Agaricomycotina</taxon>
        <taxon>Agaricomycetes</taxon>
        <taxon>Agaricomycetidae</taxon>
        <taxon>Agaricales</taxon>
        <taxon>Marasmiineae</taxon>
        <taxon>Omphalotaceae</taxon>
        <taxon>Lentinula</taxon>
    </lineage>
</organism>
<evidence type="ECO:0000313" key="1">
    <source>
        <dbReference type="EMBL" id="GAW07323.1"/>
    </source>
</evidence>
<dbReference type="EMBL" id="BDGU01000423">
    <property type="protein sequence ID" value="GAW07323.1"/>
    <property type="molecule type" value="Genomic_DNA"/>
</dbReference>
<sequence length="76" mass="8397">MSLHRVGSGVVSRRLTYPGGPKFRIIGTSRFRMKSYVTPNLASSGPLSSYPFFNTSHPIPAPLSPSFTSPDYHLDR</sequence>
<keyword evidence="2" id="KW-1185">Reference proteome</keyword>
<dbReference type="Proteomes" id="UP000188533">
    <property type="component" value="Unassembled WGS sequence"/>
</dbReference>
<proteinExistence type="predicted"/>
<name>A0A1Q3EJE0_LENED</name>
<protein>
    <submittedName>
        <fullName evidence="1">Uncharacterized protein</fullName>
    </submittedName>
</protein>